<dbReference type="EMBL" id="JACWMS010000001">
    <property type="protein sequence ID" value="MBD1318403.1"/>
    <property type="molecule type" value="Genomic_DNA"/>
</dbReference>
<keyword evidence="3" id="KW-0804">Transcription</keyword>
<accession>A0ABR7W836</accession>
<dbReference type="PROSITE" id="PS01124">
    <property type="entry name" value="HTH_ARAC_FAMILY_2"/>
    <property type="match status" value="1"/>
</dbReference>
<sequence>MTAGRRAGPLAGTVWRAQHPAGESTILPDGCMDLIWTGRRVLVAGPDTGPYRHRAHSAESMVGLRLPPGVAPGVLGHPAERLRDRRVDLADLWSETEADRWCTRLSEADDPAAVLDDIARTRTWDPPAWLAPAAADLAAGVRVGECAERFGMTVRTFHRHSSRFYGYGPKTLQRILRMRAALGDLADGRDLTASAYGHGYADESHMHREFVELTGQGPSAFLRASGVRA</sequence>
<evidence type="ECO:0000259" key="4">
    <source>
        <dbReference type="PROSITE" id="PS01124"/>
    </source>
</evidence>
<keyword evidence="6" id="KW-1185">Reference proteome</keyword>
<comment type="caution">
    <text evidence="5">The sequence shown here is derived from an EMBL/GenBank/DDBJ whole genome shotgun (WGS) entry which is preliminary data.</text>
</comment>
<dbReference type="SMART" id="SM00342">
    <property type="entry name" value="HTH_ARAC"/>
    <property type="match status" value="1"/>
</dbReference>
<dbReference type="Pfam" id="PF12833">
    <property type="entry name" value="HTH_18"/>
    <property type="match status" value="1"/>
</dbReference>
<dbReference type="PANTHER" id="PTHR46796:SF15">
    <property type="entry name" value="BLL1074 PROTEIN"/>
    <property type="match status" value="1"/>
</dbReference>
<keyword evidence="1" id="KW-0805">Transcription regulation</keyword>
<organism evidence="5 6">
    <name type="scientific">Gordonia hankookensis</name>
    <dbReference type="NCBI Taxonomy" id="589403"/>
    <lineage>
        <taxon>Bacteria</taxon>
        <taxon>Bacillati</taxon>
        <taxon>Actinomycetota</taxon>
        <taxon>Actinomycetes</taxon>
        <taxon>Mycobacteriales</taxon>
        <taxon>Gordoniaceae</taxon>
        <taxon>Gordonia</taxon>
    </lineage>
</organism>
<dbReference type="Proteomes" id="UP000602395">
    <property type="component" value="Unassembled WGS sequence"/>
</dbReference>
<protein>
    <submittedName>
        <fullName evidence="5">Helix-turn-helix transcriptional regulator</fullName>
    </submittedName>
</protein>
<reference evidence="5 6" key="1">
    <citation type="submission" date="2020-09" db="EMBL/GenBank/DDBJ databases">
        <title>Novel species in genus Gordonia.</title>
        <authorList>
            <person name="Zhang G."/>
        </authorList>
    </citation>
    <scope>NUCLEOTIDE SEQUENCE [LARGE SCALE GENOMIC DNA]</scope>
    <source>
        <strain evidence="5 6">ON-33</strain>
    </source>
</reference>
<evidence type="ECO:0000313" key="5">
    <source>
        <dbReference type="EMBL" id="MBD1318403.1"/>
    </source>
</evidence>
<proteinExistence type="predicted"/>
<gene>
    <name evidence="5" type="ORF">IDF66_02300</name>
</gene>
<evidence type="ECO:0000256" key="2">
    <source>
        <dbReference type="ARBA" id="ARBA00023125"/>
    </source>
</evidence>
<dbReference type="PANTHER" id="PTHR46796">
    <property type="entry name" value="HTH-TYPE TRANSCRIPTIONAL ACTIVATOR RHAS-RELATED"/>
    <property type="match status" value="1"/>
</dbReference>
<name>A0ABR7W836_9ACTN</name>
<evidence type="ECO:0000256" key="1">
    <source>
        <dbReference type="ARBA" id="ARBA00023015"/>
    </source>
</evidence>
<dbReference type="InterPro" id="IPR018060">
    <property type="entry name" value="HTH_AraC"/>
</dbReference>
<dbReference type="Pfam" id="PF20240">
    <property type="entry name" value="DUF6597"/>
    <property type="match status" value="1"/>
</dbReference>
<evidence type="ECO:0000256" key="3">
    <source>
        <dbReference type="ARBA" id="ARBA00023163"/>
    </source>
</evidence>
<dbReference type="InterPro" id="IPR050204">
    <property type="entry name" value="AraC_XylS_family_regulators"/>
</dbReference>
<feature type="domain" description="HTH araC/xylS-type" evidence="4">
    <location>
        <begin position="136"/>
        <end position="224"/>
    </location>
</feature>
<keyword evidence="2" id="KW-0238">DNA-binding</keyword>
<evidence type="ECO:0000313" key="6">
    <source>
        <dbReference type="Proteomes" id="UP000602395"/>
    </source>
</evidence>
<dbReference type="InterPro" id="IPR046532">
    <property type="entry name" value="DUF6597"/>
</dbReference>
<dbReference type="Gene3D" id="1.10.10.60">
    <property type="entry name" value="Homeodomain-like"/>
    <property type="match status" value="1"/>
</dbReference>